<proteinExistence type="predicted"/>
<dbReference type="EMBL" id="CM010715">
    <property type="protein sequence ID" value="RZC45498.1"/>
    <property type="molecule type" value="Genomic_DNA"/>
</dbReference>
<dbReference type="Gramene" id="RZC45498">
    <property type="protein sequence ID" value="RZC45498"/>
    <property type="gene ID" value="C5167_038448"/>
</dbReference>
<evidence type="ECO:0000313" key="2">
    <source>
        <dbReference type="Proteomes" id="UP000316621"/>
    </source>
</evidence>
<accession>A0A4Y7IDB4</accession>
<evidence type="ECO:0000313" key="1">
    <source>
        <dbReference type="EMBL" id="RZC45498.1"/>
    </source>
</evidence>
<organism evidence="1 2">
    <name type="scientific">Papaver somniferum</name>
    <name type="common">Opium poppy</name>
    <dbReference type="NCBI Taxonomy" id="3469"/>
    <lineage>
        <taxon>Eukaryota</taxon>
        <taxon>Viridiplantae</taxon>
        <taxon>Streptophyta</taxon>
        <taxon>Embryophyta</taxon>
        <taxon>Tracheophyta</taxon>
        <taxon>Spermatophyta</taxon>
        <taxon>Magnoliopsida</taxon>
        <taxon>Ranunculales</taxon>
        <taxon>Papaveraceae</taxon>
        <taxon>Papaveroideae</taxon>
        <taxon>Papaver</taxon>
    </lineage>
</organism>
<protein>
    <submittedName>
        <fullName evidence="1">Uncharacterized protein</fullName>
    </submittedName>
</protein>
<dbReference type="STRING" id="3469.A0A4Y7IDB4"/>
<reference evidence="1 2" key="1">
    <citation type="journal article" date="2018" name="Science">
        <title>The opium poppy genome and morphinan production.</title>
        <authorList>
            <person name="Guo L."/>
            <person name="Winzer T."/>
            <person name="Yang X."/>
            <person name="Li Y."/>
            <person name="Ning Z."/>
            <person name="He Z."/>
            <person name="Teodor R."/>
            <person name="Lu Y."/>
            <person name="Bowser T.A."/>
            <person name="Graham I.A."/>
            <person name="Ye K."/>
        </authorList>
    </citation>
    <scope>NUCLEOTIDE SEQUENCE [LARGE SCALE GENOMIC DNA]</scope>
    <source>
        <strain evidence="2">cv. HN1</strain>
        <tissue evidence="1">Leaves</tissue>
    </source>
</reference>
<gene>
    <name evidence="1" type="ORF">C5167_038448</name>
</gene>
<dbReference type="AlphaFoldDB" id="A0A4Y7IDB4"/>
<name>A0A4Y7IDB4_PAPSO</name>
<sequence length="69" mass="7470">MVDERGIEEAIEAGSSQIELDGQIEQAPPSSVFCPGPEDMEGFQFLIILVAPRPVISPAIDQYCCYPDG</sequence>
<keyword evidence="2" id="KW-1185">Reference proteome</keyword>
<dbReference type="Proteomes" id="UP000316621">
    <property type="component" value="Chromosome 1"/>
</dbReference>